<dbReference type="GO" id="GO:0003700">
    <property type="term" value="F:DNA-binding transcription factor activity"/>
    <property type="evidence" value="ECO:0007669"/>
    <property type="project" value="InterPro"/>
</dbReference>
<name>A0A7N0V012_KALFE</name>
<dbReference type="SUPFAM" id="SSF54171">
    <property type="entry name" value="DNA-binding domain"/>
    <property type="match status" value="1"/>
</dbReference>
<evidence type="ECO:0000313" key="10">
    <source>
        <dbReference type="Proteomes" id="UP000594263"/>
    </source>
</evidence>
<dbReference type="Pfam" id="PF00847">
    <property type="entry name" value="AP2"/>
    <property type="match status" value="1"/>
</dbReference>
<evidence type="ECO:0000256" key="2">
    <source>
        <dbReference type="ARBA" id="ARBA00023015"/>
    </source>
</evidence>
<evidence type="ECO:0000313" key="9">
    <source>
        <dbReference type="EnsemblPlants" id="Kaladp0092s0211.1.v1.1.CDS.1"/>
    </source>
</evidence>
<dbReference type="GO" id="GO:0005634">
    <property type="term" value="C:nucleus"/>
    <property type="evidence" value="ECO:0007669"/>
    <property type="project" value="UniProtKB-SubCell"/>
</dbReference>
<dbReference type="EnsemblPlants" id="Kaladp0092s0211.1.v1.1">
    <property type="protein sequence ID" value="Kaladp0092s0211.1.v1.1.CDS.1"/>
    <property type="gene ID" value="Kaladp0092s0211.v1.1"/>
</dbReference>
<proteinExistence type="inferred from homology"/>
<keyword evidence="10" id="KW-1185">Reference proteome</keyword>
<dbReference type="InterPro" id="IPR001471">
    <property type="entry name" value="AP2/ERF_dom"/>
</dbReference>
<dbReference type="Proteomes" id="UP000594263">
    <property type="component" value="Unplaced"/>
</dbReference>
<keyword evidence="5" id="KW-0804">Transcription</keyword>
<evidence type="ECO:0000256" key="7">
    <source>
        <dbReference type="ARBA" id="ARBA00024343"/>
    </source>
</evidence>
<dbReference type="PRINTS" id="PR00367">
    <property type="entry name" value="ETHRSPELEMNT"/>
</dbReference>
<comment type="similarity">
    <text evidence="7">Belongs to the AP2/ERF transcription factor family. ERF subfamily.</text>
</comment>
<evidence type="ECO:0000256" key="1">
    <source>
        <dbReference type="ARBA" id="ARBA00004123"/>
    </source>
</evidence>
<dbReference type="AlphaFoldDB" id="A0A7N0V012"/>
<evidence type="ECO:0000256" key="4">
    <source>
        <dbReference type="ARBA" id="ARBA00023159"/>
    </source>
</evidence>
<keyword evidence="6" id="KW-0539">Nucleus</keyword>
<dbReference type="PANTHER" id="PTHR31985">
    <property type="entry name" value="ETHYLENE-RESPONSIVE TRANSCRIPTION FACTOR ERF042-RELATED"/>
    <property type="match status" value="1"/>
</dbReference>
<evidence type="ECO:0000256" key="6">
    <source>
        <dbReference type="ARBA" id="ARBA00023242"/>
    </source>
</evidence>
<evidence type="ECO:0000259" key="8">
    <source>
        <dbReference type="PROSITE" id="PS51032"/>
    </source>
</evidence>
<dbReference type="PANTHER" id="PTHR31985:SF259">
    <property type="entry name" value="DEHYDRATION-RESPONSIVE ELEMENT-BINDING PROTEIN 3"/>
    <property type="match status" value="1"/>
</dbReference>
<protein>
    <recommendedName>
        <fullName evidence="8">AP2/ERF domain-containing protein</fullName>
    </recommendedName>
</protein>
<dbReference type="Gramene" id="Kaladp0092s0211.1.v1.1">
    <property type="protein sequence ID" value="Kaladp0092s0211.1.v1.1.CDS.1"/>
    <property type="gene ID" value="Kaladp0092s0211.v1.1"/>
</dbReference>
<feature type="domain" description="AP2/ERF" evidence="8">
    <location>
        <begin position="19"/>
        <end position="76"/>
    </location>
</feature>
<keyword evidence="3" id="KW-0238">DNA-binding</keyword>
<keyword evidence="4" id="KW-0010">Activator</keyword>
<evidence type="ECO:0000256" key="3">
    <source>
        <dbReference type="ARBA" id="ARBA00023125"/>
    </source>
</evidence>
<dbReference type="InterPro" id="IPR036955">
    <property type="entry name" value="AP2/ERF_dom_sf"/>
</dbReference>
<accession>A0A7N0V012</accession>
<evidence type="ECO:0000256" key="5">
    <source>
        <dbReference type="ARBA" id="ARBA00023163"/>
    </source>
</evidence>
<reference evidence="9" key="1">
    <citation type="submission" date="2021-01" db="UniProtKB">
        <authorList>
            <consortium name="EnsemblPlants"/>
        </authorList>
    </citation>
    <scope>IDENTIFICATION</scope>
</reference>
<dbReference type="CDD" id="cd00018">
    <property type="entry name" value="AP2"/>
    <property type="match status" value="1"/>
</dbReference>
<dbReference type="GO" id="GO:0003677">
    <property type="term" value="F:DNA binding"/>
    <property type="evidence" value="ECO:0007669"/>
    <property type="project" value="UniProtKB-KW"/>
</dbReference>
<dbReference type="Gene3D" id="3.30.730.10">
    <property type="entry name" value="AP2/ERF domain"/>
    <property type="match status" value="1"/>
</dbReference>
<organism evidence="9 10">
    <name type="scientific">Kalanchoe fedtschenkoi</name>
    <name type="common">Lavender scallops</name>
    <name type="synonym">South American air plant</name>
    <dbReference type="NCBI Taxonomy" id="63787"/>
    <lineage>
        <taxon>Eukaryota</taxon>
        <taxon>Viridiplantae</taxon>
        <taxon>Streptophyta</taxon>
        <taxon>Embryophyta</taxon>
        <taxon>Tracheophyta</taxon>
        <taxon>Spermatophyta</taxon>
        <taxon>Magnoliopsida</taxon>
        <taxon>eudicotyledons</taxon>
        <taxon>Gunneridae</taxon>
        <taxon>Pentapetalae</taxon>
        <taxon>Saxifragales</taxon>
        <taxon>Crassulaceae</taxon>
        <taxon>Kalanchoe</taxon>
    </lineage>
</organism>
<dbReference type="SMART" id="SM00380">
    <property type="entry name" value="AP2"/>
    <property type="match status" value="1"/>
</dbReference>
<dbReference type="PROSITE" id="PS51032">
    <property type="entry name" value="AP2_ERF"/>
    <property type="match status" value="1"/>
</dbReference>
<comment type="subcellular location">
    <subcellularLocation>
        <location evidence="1">Nucleus</location>
    </subcellularLocation>
</comment>
<dbReference type="InterPro" id="IPR016177">
    <property type="entry name" value="DNA-bd_dom_sf"/>
</dbReference>
<sequence>MAEYVSNLRAKEERRGAPAYRGVRMRSWGKWVSEIRQPRKRSRVWLGTFPNAEMAARAHDVASLAFKGKSAHLNFPHLVPHLPQPASLLPSHIRAAASKAAAMTHLTSCPPTQVKPADDHSPAEAVMSWSADQEAQQGSYWNEMGSELVELPSLAGSEALQSCVWDELRIMDSGGWWVWEDMHDIDRFGYLNEAIGSVVVDEDHTGF</sequence>
<dbReference type="FunFam" id="3.30.730.10:FF:000001">
    <property type="entry name" value="Ethylene-responsive transcription factor 2"/>
    <property type="match status" value="1"/>
</dbReference>
<dbReference type="InterPro" id="IPR051032">
    <property type="entry name" value="AP2/ERF_TF_ERF_subfamily"/>
</dbReference>
<keyword evidence="2" id="KW-0805">Transcription regulation</keyword>